<proteinExistence type="predicted"/>
<dbReference type="InterPro" id="IPR013568">
    <property type="entry name" value="SEFIR_dom"/>
</dbReference>
<dbReference type="Pfam" id="PF08357">
    <property type="entry name" value="SEFIR"/>
    <property type="match status" value="1"/>
</dbReference>
<feature type="domain" description="SEFIR" evidence="1">
    <location>
        <begin position="7"/>
        <end position="143"/>
    </location>
</feature>
<evidence type="ECO:0000313" key="3">
    <source>
        <dbReference type="Proteomes" id="UP000003244"/>
    </source>
</evidence>
<dbReference type="EMBL" id="ADGQ01000054">
    <property type="protein sequence ID" value="EFM64655.1"/>
    <property type="molecule type" value="Genomic_DNA"/>
</dbReference>
<dbReference type="GeneID" id="84801557"/>
<organism evidence="2 3">
    <name type="scientific">Peptostreptococcus stomatis DSM 17678</name>
    <dbReference type="NCBI Taxonomy" id="596315"/>
    <lineage>
        <taxon>Bacteria</taxon>
        <taxon>Bacillati</taxon>
        <taxon>Bacillota</taxon>
        <taxon>Clostridia</taxon>
        <taxon>Peptostreptococcales</taxon>
        <taxon>Peptostreptococcaceae</taxon>
        <taxon>Peptostreptococcus</taxon>
    </lineage>
</organism>
<gene>
    <name evidence="2" type="ORF">HMPREF0634_0683</name>
</gene>
<dbReference type="Gene3D" id="3.40.50.10140">
    <property type="entry name" value="Toll/interleukin-1 receptor homology (TIR) domain"/>
    <property type="match status" value="1"/>
</dbReference>
<evidence type="ECO:0000313" key="2">
    <source>
        <dbReference type="EMBL" id="EFM64655.1"/>
    </source>
</evidence>
<comment type="caution">
    <text evidence="2">The sequence shown here is derived from an EMBL/GenBank/DDBJ whole genome shotgun (WGS) entry which is preliminary data.</text>
</comment>
<keyword evidence="3" id="KW-1185">Reference proteome</keyword>
<dbReference type="eggNOG" id="COG1262">
    <property type="taxonomic scope" value="Bacteria"/>
</dbReference>
<accession>E0E356</accession>
<protein>
    <submittedName>
        <fullName evidence="2">SEFIR domain protein</fullName>
    </submittedName>
</protein>
<reference evidence="2 3" key="1">
    <citation type="submission" date="2010-08" db="EMBL/GenBank/DDBJ databases">
        <authorList>
            <person name="Harkins D.M."/>
            <person name="Madupu R."/>
            <person name="Durkin A.S."/>
            <person name="Torralba M."/>
            <person name="Methe B."/>
            <person name="Sutton G.G."/>
            <person name="Nelson K.E."/>
        </authorList>
    </citation>
    <scope>NUCLEOTIDE SEQUENCE [LARGE SCALE GENOMIC DNA]</scope>
    <source>
        <strain evidence="2 3">DSM 17678</strain>
    </source>
</reference>
<dbReference type="STRING" id="596315.HMPREF0634_0683"/>
<dbReference type="InterPro" id="IPR035897">
    <property type="entry name" value="Toll_tir_struct_dom_sf"/>
</dbReference>
<dbReference type="Proteomes" id="UP000003244">
    <property type="component" value="Unassembled WGS sequence"/>
</dbReference>
<dbReference type="RefSeq" id="WP_007789544.1">
    <property type="nucleotide sequence ID" value="NZ_ADGQ01000054.1"/>
</dbReference>
<name>E0E356_9FIRM</name>
<dbReference type="PROSITE" id="PS51534">
    <property type="entry name" value="SEFIR"/>
    <property type="match status" value="1"/>
</dbReference>
<evidence type="ECO:0000259" key="1">
    <source>
        <dbReference type="PROSITE" id="PS51534"/>
    </source>
</evidence>
<dbReference type="AlphaFoldDB" id="E0E356"/>
<dbReference type="OrthoDB" id="5149141at2"/>
<sequence length="471" mass="55598">MKNRIEHPKIFISYAWGSQEHDEKVIALATSLKGDGVDVIFDKWQLKEGNDTFNFMEKSVLDKSITNVLILIDPIYAKKANERAGGVGTETQIISSEVYNKVEQRKFIPIVFERDDEGKVCKPQYLKGLLHFDLSMSDTYDTEYRRMVRTLYGIDTFKEPELGKPPVWLEEIPKVSYKSRVTSDFFRGSASEVVKKNKFSENLEELKKQILEYDHTKKDVIPCYLELMPFRDEFLILVKSSEYVQEGYIHIAKFLEELMYEIRIQLINYADLKMTFIHECFIYVIAFYLKKSANKALRYILNKTYFSPYNQNADSYNYFYYYNGVLDKEVCERDNNNYPSGTAALWIENINVEVCNKDEFVLGDLFCHSASFLISNYKTDWAWFPLTYLYNTSNYWGLFATYSKRLVSKECLENTLFILGFESVDAFKKQYKSVEERLYNGYLKEYRFDSCYETAKNFWNYMKTDELGTRN</sequence>